<evidence type="ECO:0000259" key="13">
    <source>
        <dbReference type="Pfam" id="PF00763"/>
    </source>
</evidence>
<evidence type="ECO:0000256" key="4">
    <source>
        <dbReference type="ARBA" id="ARBA00022605"/>
    </source>
</evidence>
<dbReference type="InterPro" id="IPR020631">
    <property type="entry name" value="THF_DH/CycHdrlase_NAD-bd_dom"/>
</dbReference>
<dbReference type="GO" id="GO:0004488">
    <property type="term" value="F:methylenetetrahydrofolate dehydrogenase (NADP+) activity"/>
    <property type="evidence" value="ECO:0007669"/>
    <property type="project" value="InterPro"/>
</dbReference>
<accession>A0AA38HJK9</accession>
<comment type="subunit">
    <text evidence="2">Homodimer.</text>
</comment>
<dbReference type="CDD" id="cd01080">
    <property type="entry name" value="NAD_bind_m-THF_DH_Cyclohyd"/>
    <property type="match status" value="1"/>
</dbReference>
<name>A0AA38HJK9_9CUCU</name>
<keyword evidence="9" id="KW-0368">Histidine biosynthesis</keyword>
<dbReference type="InterPro" id="IPR046346">
    <property type="entry name" value="Aminoacid_DH-like_N_sf"/>
</dbReference>
<keyword evidence="6" id="KW-0378">Hydrolase</keyword>
<dbReference type="HAMAP" id="MF_01576">
    <property type="entry name" value="THF_DHG_CYH"/>
    <property type="match status" value="1"/>
</dbReference>
<proteinExistence type="inferred from homology"/>
<dbReference type="Gene3D" id="3.40.50.10860">
    <property type="entry name" value="Leucine Dehydrogenase, chain A, domain 1"/>
    <property type="match status" value="1"/>
</dbReference>
<evidence type="ECO:0000256" key="6">
    <source>
        <dbReference type="ARBA" id="ARBA00022801"/>
    </source>
</evidence>
<evidence type="ECO:0000256" key="11">
    <source>
        <dbReference type="ARBA" id="ARBA00023268"/>
    </source>
</evidence>
<feature type="domain" description="Tetrahydrofolate dehydrogenase/cyclohydrolase NAD(P)-binding" evidence="14">
    <location>
        <begin position="139"/>
        <end position="280"/>
    </location>
</feature>
<dbReference type="AlphaFoldDB" id="A0AA38HJK9"/>
<evidence type="ECO:0000256" key="2">
    <source>
        <dbReference type="ARBA" id="ARBA00011738"/>
    </source>
</evidence>
<dbReference type="PROSITE" id="PS00767">
    <property type="entry name" value="THF_DHG_CYH_2"/>
    <property type="match status" value="1"/>
</dbReference>
<evidence type="ECO:0008006" key="17">
    <source>
        <dbReference type="Google" id="ProtNLM"/>
    </source>
</evidence>
<sequence>MAIIIDGKLTATKYNNALKDSINEMVQKGNRQPKLVVIQIGSNEASSLYIRNKKRACENVGILFEHKVFEESVSESNLLDEINKLNNDESVDGFLVQLPLPKNIDEDKIINAISPSKDADGFCPITLGNVVLNKSKIFPGTPKGIIRLLDEYKIDVTGKKVVVVGRSNIVGKPISIMLTNLSATVTVCHSKTVDLKSETCKADILIVAIGSAKFIKEDFVKDGAIIIDVGTNKVDGKFCGDVDFESVKEKVSAITPVPGGVGPMTVNSLLENVFTLYKEKVGN</sequence>
<keyword evidence="8" id="KW-0560">Oxidoreductase</keyword>
<dbReference type="Gene3D" id="3.40.50.720">
    <property type="entry name" value="NAD(P)-binding Rossmann-like Domain"/>
    <property type="match status" value="1"/>
</dbReference>
<evidence type="ECO:0000256" key="10">
    <source>
        <dbReference type="ARBA" id="ARBA00023167"/>
    </source>
</evidence>
<dbReference type="InterPro" id="IPR020630">
    <property type="entry name" value="THF_DH/CycHdrlase_cat_dom"/>
</dbReference>
<dbReference type="SUPFAM" id="SSF51735">
    <property type="entry name" value="NAD(P)-binding Rossmann-fold domains"/>
    <property type="match status" value="1"/>
</dbReference>
<protein>
    <recommendedName>
        <fullName evidence="17">Methenyltetrahydrofolate cyclohydrolase</fullName>
    </recommendedName>
</protein>
<dbReference type="GO" id="GO:0009086">
    <property type="term" value="P:methionine biosynthetic process"/>
    <property type="evidence" value="ECO:0007669"/>
    <property type="project" value="UniProtKB-KW"/>
</dbReference>
<dbReference type="EMBL" id="JALNTZ010002113">
    <property type="protein sequence ID" value="KAJ3619917.1"/>
    <property type="molecule type" value="Genomic_DNA"/>
</dbReference>
<evidence type="ECO:0000256" key="12">
    <source>
        <dbReference type="ARBA" id="ARBA00036357"/>
    </source>
</evidence>
<feature type="domain" description="Tetrahydrofolate dehydrogenase/cyclohydrolase catalytic" evidence="13">
    <location>
        <begin position="5"/>
        <end position="120"/>
    </location>
</feature>
<evidence type="ECO:0000313" key="16">
    <source>
        <dbReference type="Proteomes" id="UP001168821"/>
    </source>
</evidence>
<evidence type="ECO:0000256" key="5">
    <source>
        <dbReference type="ARBA" id="ARBA00022755"/>
    </source>
</evidence>
<keyword evidence="5" id="KW-0658">Purine biosynthesis</keyword>
<dbReference type="PANTHER" id="PTHR48099:SF5">
    <property type="entry name" value="C-1-TETRAHYDROFOLATE SYNTHASE, CYTOPLASMIC"/>
    <property type="match status" value="1"/>
</dbReference>
<comment type="catalytic activity">
    <reaction evidence="12">
        <text>(6R)-5,10-methenyltetrahydrofolate + H2O = (6R)-10-formyltetrahydrofolate + H(+)</text>
        <dbReference type="Rhea" id="RHEA:23700"/>
        <dbReference type="ChEBI" id="CHEBI:15377"/>
        <dbReference type="ChEBI" id="CHEBI:15378"/>
        <dbReference type="ChEBI" id="CHEBI:57455"/>
        <dbReference type="ChEBI" id="CHEBI:195366"/>
        <dbReference type="EC" id="3.5.4.9"/>
    </reaction>
</comment>
<dbReference type="FunFam" id="3.40.50.720:FF:000094">
    <property type="entry name" value="Bifunctional protein FolD"/>
    <property type="match status" value="1"/>
</dbReference>
<keyword evidence="7" id="KW-0521">NADP</keyword>
<dbReference type="GO" id="GO:0005829">
    <property type="term" value="C:cytosol"/>
    <property type="evidence" value="ECO:0007669"/>
    <property type="project" value="TreeGrafter"/>
</dbReference>
<dbReference type="Pfam" id="PF02882">
    <property type="entry name" value="THF_DHG_CYH_C"/>
    <property type="match status" value="1"/>
</dbReference>
<evidence type="ECO:0000256" key="7">
    <source>
        <dbReference type="ARBA" id="ARBA00022857"/>
    </source>
</evidence>
<keyword evidence="11" id="KW-0511">Multifunctional enzyme</keyword>
<evidence type="ECO:0000256" key="3">
    <source>
        <dbReference type="ARBA" id="ARBA00022563"/>
    </source>
</evidence>
<comment type="pathway">
    <text evidence="1">One-carbon metabolism; tetrahydrofolate interconversion.</text>
</comment>
<keyword evidence="16" id="KW-1185">Reference proteome</keyword>
<dbReference type="InterPro" id="IPR020867">
    <property type="entry name" value="THF_DH/CycHdrlase_CS"/>
</dbReference>
<dbReference type="GO" id="GO:0000105">
    <property type="term" value="P:L-histidine biosynthetic process"/>
    <property type="evidence" value="ECO:0007669"/>
    <property type="project" value="UniProtKB-KW"/>
</dbReference>
<dbReference type="Proteomes" id="UP001168821">
    <property type="component" value="Unassembled WGS sequence"/>
</dbReference>
<evidence type="ECO:0000313" key="15">
    <source>
        <dbReference type="EMBL" id="KAJ3619917.1"/>
    </source>
</evidence>
<gene>
    <name evidence="15" type="ORF">Zmor_008674</name>
</gene>
<dbReference type="GO" id="GO:0035999">
    <property type="term" value="P:tetrahydrofolate interconversion"/>
    <property type="evidence" value="ECO:0007669"/>
    <property type="project" value="TreeGrafter"/>
</dbReference>
<dbReference type="InterPro" id="IPR036291">
    <property type="entry name" value="NAD(P)-bd_dom_sf"/>
</dbReference>
<dbReference type="GO" id="GO:0004477">
    <property type="term" value="F:methenyltetrahydrofolate cyclohydrolase activity"/>
    <property type="evidence" value="ECO:0007669"/>
    <property type="project" value="UniProtKB-EC"/>
</dbReference>
<evidence type="ECO:0000259" key="14">
    <source>
        <dbReference type="Pfam" id="PF02882"/>
    </source>
</evidence>
<dbReference type="InterPro" id="IPR000672">
    <property type="entry name" value="THF_DH/CycHdrlase"/>
</dbReference>
<keyword evidence="4" id="KW-0028">Amino-acid biosynthesis</keyword>
<organism evidence="15 16">
    <name type="scientific">Zophobas morio</name>
    <dbReference type="NCBI Taxonomy" id="2755281"/>
    <lineage>
        <taxon>Eukaryota</taxon>
        <taxon>Metazoa</taxon>
        <taxon>Ecdysozoa</taxon>
        <taxon>Arthropoda</taxon>
        <taxon>Hexapoda</taxon>
        <taxon>Insecta</taxon>
        <taxon>Pterygota</taxon>
        <taxon>Neoptera</taxon>
        <taxon>Endopterygota</taxon>
        <taxon>Coleoptera</taxon>
        <taxon>Polyphaga</taxon>
        <taxon>Cucujiformia</taxon>
        <taxon>Tenebrionidae</taxon>
        <taxon>Zophobas</taxon>
    </lineage>
</organism>
<dbReference type="GO" id="GO:0006164">
    <property type="term" value="P:purine nucleotide biosynthetic process"/>
    <property type="evidence" value="ECO:0007669"/>
    <property type="project" value="UniProtKB-KW"/>
</dbReference>
<evidence type="ECO:0000256" key="8">
    <source>
        <dbReference type="ARBA" id="ARBA00023002"/>
    </source>
</evidence>
<keyword evidence="10" id="KW-0486">Methionine biosynthesis</keyword>
<evidence type="ECO:0000256" key="9">
    <source>
        <dbReference type="ARBA" id="ARBA00023102"/>
    </source>
</evidence>
<dbReference type="FunFam" id="3.40.50.10860:FF:000005">
    <property type="entry name" value="C-1-tetrahydrofolate synthase, cytoplasmic, putative"/>
    <property type="match status" value="1"/>
</dbReference>
<dbReference type="PANTHER" id="PTHR48099">
    <property type="entry name" value="C-1-TETRAHYDROFOLATE SYNTHASE, CYTOPLASMIC-RELATED"/>
    <property type="match status" value="1"/>
</dbReference>
<evidence type="ECO:0000256" key="1">
    <source>
        <dbReference type="ARBA" id="ARBA00004777"/>
    </source>
</evidence>
<dbReference type="SUPFAM" id="SSF53223">
    <property type="entry name" value="Aminoacid dehydrogenase-like, N-terminal domain"/>
    <property type="match status" value="1"/>
</dbReference>
<reference evidence="15" key="1">
    <citation type="journal article" date="2023" name="G3 (Bethesda)">
        <title>Whole genome assemblies of Zophobas morio and Tenebrio molitor.</title>
        <authorList>
            <person name="Kaur S."/>
            <person name="Stinson S.A."/>
            <person name="diCenzo G.C."/>
        </authorList>
    </citation>
    <scope>NUCLEOTIDE SEQUENCE</scope>
    <source>
        <strain evidence="15">QUZm001</strain>
    </source>
</reference>
<dbReference type="Pfam" id="PF00763">
    <property type="entry name" value="THF_DHG_CYH"/>
    <property type="match status" value="1"/>
</dbReference>
<dbReference type="PRINTS" id="PR00085">
    <property type="entry name" value="THFDHDRGNASE"/>
</dbReference>
<keyword evidence="3" id="KW-0554">One-carbon metabolism</keyword>
<comment type="caution">
    <text evidence="15">The sequence shown here is derived from an EMBL/GenBank/DDBJ whole genome shotgun (WGS) entry which is preliminary data.</text>
</comment>